<dbReference type="EMBL" id="CP144695">
    <property type="protein sequence ID" value="WVZ07455.1"/>
    <property type="molecule type" value="Genomic_DNA"/>
</dbReference>
<keyword evidence="2" id="KW-1185">Reference proteome</keyword>
<gene>
    <name evidence="1" type="ORF">V8G54_020801</name>
</gene>
<organism evidence="1 2">
    <name type="scientific">Vigna mungo</name>
    <name type="common">Black gram</name>
    <name type="synonym">Phaseolus mungo</name>
    <dbReference type="NCBI Taxonomy" id="3915"/>
    <lineage>
        <taxon>Eukaryota</taxon>
        <taxon>Viridiplantae</taxon>
        <taxon>Streptophyta</taxon>
        <taxon>Embryophyta</taxon>
        <taxon>Tracheophyta</taxon>
        <taxon>Spermatophyta</taxon>
        <taxon>Magnoliopsida</taxon>
        <taxon>eudicotyledons</taxon>
        <taxon>Gunneridae</taxon>
        <taxon>Pentapetalae</taxon>
        <taxon>rosids</taxon>
        <taxon>fabids</taxon>
        <taxon>Fabales</taxon>
        <taxon>Fabaceae</taxon>
        <taxon>Papilionoideae</taxon>
        <taxon>50 kb inversion clade</taxon>
        <taxon>NPAAA clade</taxon>
        <taxon>indigoferoid/millettioid clade</taxon>
        <taxon>Phaseoleae</taxon>
        <taxon>Vigna</taxon>
    </lineage>
</organism>
<evidence type="ECO:0000313" key="2">
    <source>
        <dbReference type="Proteomes" id="UP001374535"/>
    </source>
</evidence>
<protein>
    <submittedName>
        <fullName evidence="1">Uncharacterized protein</fullName>
    </submittedName>
</protein>
<dbReference type="AlphaFoldDB" id="A0AAQ3NCA3"/>
<name>A0AAQ3NCA3_VIGMU</name>
<accession>A0AAQ3NCA3</accession>
<dbReference type="Proteomes" id="UP001374535">
    <property type="component" value="Chromosome 6"/>
</dbReference>
<evidence type="ECO:0000313" key="1">
    <source>
        <dbReference type="EMBL" id="WVZ07455.1"/>
    </source>
</evidence>
<proteinExistence type="predicted"/>
<reference evidence="1 2" key="1">
    <citation type="journal article" date="2023" name="Life. Sci Alliance">
        <title>Evolutionary insights into 3D genome organization and epigenetic landscape of Vigna mungo.</title>
        <authorList>
            <person name="Junaid A."/>
            <person name="Singh B."/>
            <person name="Bhatia S."/>
        </authorList>
    </citation>
    <scope>NUCLEOTIDE SEQUENCE [LARGE SCALE GENOMIC DNA]</scope>
    <source>
        <strain evidence="1">Urdbean</strain>
    </source>
</reference>
<sequence length="102" mass="11608">MILPVSEHALDLLCQTGELKVIHSVAKDAELAYSTKLMKVHHMILQGQVYPESKCLKQGQPVEQPLPKLLPLLLLLLDFLKLQSGFESREKRDLLVLLLQPW</sequence>